<sequence>MATLPSYLLAEDKPAPILIRGASVFDGVSNKLVDAEVLIEEGMISGMGQGLAVPQGATVIDAEGRTLIPGLTDAHTHIMCNDTFEKLIYSAPHEYAGVMAAESARRMLLRGFTTIRDVGGPAFGLKSAIDAGVIAGPRILPSGYFLSQTAGHGDFEPRLYYLSPHFTGQLDPAYLRGWTIIADGVPEVRKAAREALRYGATQLKIMGSGSITGAHDPLDATEYTLEELTAIVEEARHWGTYATIHAYTDESIQNAIKAGVRSIEHGLFASEKSMQLMKKNDIFFSTQFLSFTIGAEKAGMTGPAIPKYEEAQAGATAGYERAKKIGLKMAFGTDILGSIDLGPYQSLEFTARAAYYTPLEILQQATSLNAELFARSGKRHPYTAGPLGVVKPGAYADLLLVNGNPLEDISLLAKPDENLALIMKGGRIFKNTL</sequence>
<dbReference type="STRING" id="260552.Mag101_00745"/>
<dbReference type="Gene3D" id="3.20.20.140">
    <property type="entry name" value="Metal-dependent hydrolases"/>
    <property type="match status" value="1"/>
</dbReference>
<dbReference type="EMBL" id="CP019650">
    <property type="protein sequence ID" value="AQQ69297.1"/>
    <property type="molecule type" value="Genomic_DNA"/>
</dbReference>
<dbReference type="Proteomes" id="UP000188219">
    <property type="component" value="Chromosome"/>
</dbReference>
<dbReference type="SUPFAM" id="SSF51556">
    <property type="entry name" value="Metallo-dependent hydrolases"/>
    <property type="match status" value="1"/>
</dbReference>
<accession>A0A1Q2MAH3</accession>
<dbReference type="AlphaFoldDB" id="A0A1Q2MAH3"/>
<dbReference type="CDD" id="cd01299">
    <property type="entry name" value="Met_dep_hydrolase_A"/>
    <property type="match status" value="1"/>
</dbReference>
<dbReference type="PANTHER" id="PTHR43135">
    <property type="entry name" value="ALPHA-D-RIBOSE 1-METHYLPHOSPHONATE 5-TRIPHOSPHATE DIPHOSPHATASE"/>
    <property type="match status" value="1"/>
</dbReference>
<dbReference type="Gene3D" id="2.30.40.10">
    <property type="entry name" value="Urease, subunit C, domain 1"/>
    <property type="match status" value="1"/>
</dbReference>
<evidence type="ECO:0000313" key="3">
    <source>
        <dbReference type="Proteomes" id="UP000188219"/>
    </source>
</evidence>
<dbReference type="InterPro" id="IPR057744">
    <property type="entry name" value="OTAase-like"/>
</dbReference>
<dbReference type="Pfam" id="PF01979">
    <property type="entry name" value="Amidohydro_1"/>
    <property type="match status" value="1"/>
</dbReference>
<dbReference type="SUPFAM" id="SSF51338">
    <property type="entry name" value="Composite domain of metallo-dependent hydrolases"/>
    <property type="match status" value="1"/>
</dbReference>
<dbReference type="InterPro" id="IPR006680">
    <property type="entry name" value="Amidohydro-rel"/>
</dbReference>
<organism evidence="2 3">
    <name type="scientific">Microbulbifer agarilyticus</name>
    <dbReference type="NCBI Taxonomy" id="260552"/>
    <lineage>
        <taxon>Bacteria</taxon>
        <taxon>Pseudomonadati</taxon>
        <taxon>Pseudomonadota</taxon>
        <taxon>Gammaproteobacteria</taxon>
        <taxon>Cellvibrionales</taxon>
        <taxon>Microbulbiferaceae</taxon>
        <taxon>Microbulbifer</taxon>
    </lineage>
</organism>
<reference evidence="2" key="1">
    <citation type="submission" date="2017-02" db="EMBL/GenBank/DDBJ databases">
        <title>Genome of Microbulbifer agarilyticus GP101.</title>
        <authorList>
            <person name="Jung J."/>
            <person name="Bae S.S."/>
            <person name="Baek K."/>
        </authorList>
    </citation>
    <scope>NUCLEOTIDE SEQUENCE [LARGE SCALE GENOMIC DNA]</scope>
    <source>
        <strain evidence="2">GP101</strain>
    </source>
</reference>
<evidence type="ECO:0000259" key="1">
    <source>
        <dbReference type="Pfam" id="PF01979"/>
    </source>
</evidence>
<dbReference type="GO" id="GO:0016810">
    <property type="term" value="F:hydrolase activity, acting on carbon-nitrogen (but not peptide) bonds"/>
    <property type="evidence" value="ECO:0007669"/>
    <property type="project" value="InterPro"/>
</dbReference>
<name>A0A1Q2MAH3_9GAMM</name>
<dbReference type="KEGG" id="maga:Mag101_00745"/>
<gene>
    <name evidence="2" type="ORF">Mag101_00745</name>
</gene>
<dbReference type="InterPro" id="IPR032466">
    <property type="entry name" value="Metal_Hydrolase"/>
</dbReference>
<evidence type="ECO:0000313" key="2">
    <source>
        <dbReference type="EMBL" id="AQQ69297.1"/>
    </source>
</evidence>
<dbReference type="PANTHER" id="PTHR43135:SF3">
    <property type="entry name" value="ALPHA-D-RIBOSE 1-METHYLPHOSPHONATE 5-TRIPHOSPHATE DIPHOSPHATASE"/>
    <property type="match status" value="1"/>
</dbReference>
<keyword evidence="3" id="KW-1185">Reference proteome</keyword>
<dbReference type="InterPro" id="IPR051781">
    <property type="entry name" value="Metallo-dep_Hydrolase"/>
</dbReference>
<protein>
    <recommendedName>
        <fullName evidence="1">Amidohydrolase-related domain-containing protein</fullName>
    </recommendedName>
</protein>
<proteinExistence type="predicted"/>
<feature type="domain" description="Amidohydrolase-related" evidence="1">
    <location>
        <begin position="66"/>
        <end position="427"/>
    </location>
</feature>
<dbReference type="InterPro" id="IPR011059">
    <property type="entry name" value="Metal-dep_hydrolase_composite"/>
</dbReference>